<organism evidence="2 3">
    <name type="scientific">Porites lobata</name>
    <dbReference type="NCBI Taxonomy" id="104759"/>
    <lineage>
        <taxon>Eukaryota</taxon>
        <taxon>Metazoa</taxon>
        <taxon>Cnidaria</taxon>
        <taxon>Anthozoa</taxon>
        <taxon>Hexacorallia</taxon>
        <taxon>Scleractinia</taxon>
        <taxon>Fungiina</taxon>
        <taxon>Poritidae</taxon>
        <taxon>Porites</taxon>
    </lineage>
</organism>
<dbReference type="Proteomes" id="UP001159405">
    <property type="component" value="Unassembled WGS sequence"/>
</dbReference>
<sequence length="146" mass="16130">MNDRIKKRKGKGSQKRSWTECVDLLQSLAEEQVRNGERALINVGPLQLSAGFAHMKITLEKWLSLSSQQKERKVSLFRSASTGNGLCRSKSSHSRSTCTSSQHVLPSEMQDEEQTKEDDDSESPVVDKTNSSTSGNLIMAATMGMP</sequence>
<dbReference type="EMBL" id="CALNXK010000014">
    <property type="protein sequence ID" value="CAH3045974.1"/>
    <property type="molecule type" value="Genomic_DNA"/>
</dbReference>
<proteinExistence type="predicted"/>
<protein>
    <submittedName>
        <fullName evidence="2">Uncharacterized protein</fullName>
    </submittedName>
</protein>
<accession>A0ABN8NB99</accession>
<gene>
    <name evidence="2" type="ORF">PLOB_00008225</name>
</gene>
<reference evidence="2 3" key="1">
    <citation type="submission" date="2022-05" db="EMBL/GenBank/DDBJ databases">
        <authorList>
            <consortium name="Genoscope - CEA"/>
            <person name="William W."/>
        </authorList>
    </citation>
    <scope>NUCLEOTIDE SEQUENCE [LARGE SCALE GENOMIC DNA]</scope>
</reference>
<comment type="caution">
    <text evidence="2">The sequence shown here is derived from an EMBL/GenBank/DDBJ whole genome shotgun (WGS) entry which is preliminary data.</text>
</comment>
<keyword evidence="3" id="KW-1185">Reference proteome</keyword>
<evidence type="ECO:0000313" key="2">
    <source>
        <dbReference type="EMBL" id="CAH3045974.1"/>
    </source>
</evidence>
<feature type="compositionally biased region" description="Acidic residues" evidence="1">
    <location>
        <begin position="109"/>
        <end position="122"/>
    </location>
</feature>
<evidence type="ECO:0000256" key="1">
    <source>
        <dbReference type="SAM" id="MobiDB-lite"/>
    </source>
</evidence>
<feature type="region of interest" description="Disordered" evidence="1">
    <location>
        <begin position="82"/>
        <end position="146"/>
    </location>
</feature>
<evidence type="ECO:0000313" key="3">
    <source>
        <dbReference type="Proteomes" id="UP001159405"/>
    </source>
</evidence>
<name>A0ABN8NB99_9CNID</name>